<sequence>MSRAADPSNAFYSARAASRLSSAGVAGSNERGDASKPLLTSGTRSLSKDSPALQFPAMRSRSACTASRLLAAVYGRQGGGGGLRTVSYGDMHDVVVGQCELCCVGELNSGTGCKDEIPGVSHGVYGALVYLFEFDVA</sequence>
<feature type="region of interest" description="Disordered" evidence="1">
    <location>
        <begin position="21"/>
        <end position="53"/>
    </location>
</feature>
<proteinExistence type="predicted"/>
<accession>A0AAV7NEW1</accession>
<evidence type="ECO:0000313" key="3">
    <source>
        <dbReference type="Proteomes" id="UP001066276"/>
    </source>
</evidence>
<evidence type="ECO:0000256" key="1">
    <source>
        <dbReference type="SAM" id="MobiDB-lite"/>
    </source>
</evidence>
<protein>
    <submittedName>
        <fullName evidence="2">Uncharacterized protein</fullName>
    </submittedName>
</protein>
<name>A0AAV7NEW1_PLEWA</name>
<evidence type="ECO:0000313" key="2">
    <source>
        <dbReference type="EMBL" id="KAJ1114511.1"/>
    </source>
</evidence>
<dbReference type="Proteomes" id="UP001066276">
    <property type="component" value="Chromosome 8"/>
</dbReference>
<organism evidence="2 3">
    <name type="scientific">Pleurodeles waltl</name>
    <name type="common">Iberian ribbed newt</name>
    <dbReference type="NCBI Taxonomy" id="8319"/>
    <lineage>
        <taxon>Eukaryota</taxon>
        <taxon>Metazoa</taxon>
        <taxon>Chordata</taxon>
        <taxon>Craniata</taxon>
        <taxon>Vertebrata</taxon>
        <taxon>Euteleostomi</taxon>
        <taxon>Amphibia</taxon>
        <taxon>Batrachia</taxon>
        <taxon>Caudata</taxon>
        <taxon>Salamandroidea</taxon>
        <taxon>Salamandridae</taxon>
        <taxon>Pleurodelinae</taxon>
        <taxon>Pleurodeles</taxon>
    </lineage>
</organism>
<reference evidence="2" key="1">
    <citation type="journal article" date="2022" name="bioRxiv">
        <title>Sequencing and chromosome-scale assembly of the giantPleurodeles waltlgenome.</title>
        <authorList>
            <person name="Brown T."/>
            <person name="Elewa A."/>
            <person name="Iarovenko S."/>
            <person name="Subramanian E."/>
            <person name="Araus A.J."/>
            <person name="Petzold A."/>
            <person name="Susuki M."/>
            <person name="Suzuki K.-i.T."/>
            <person name="Hayashi T."/>
            <person name="Toyoda A."/>
            <person name="Oliveira C."/>
            <person name="Osipova E."/>
            <person name="Leigh N.D."/>
            <person name="Simon A."/>
            <person name="Yun M.H."/>
        </authorList>
    </citation>
    <scope>NUCLEOTIDE SEQUENCE</scope>
    <source>
        <strain evidence="2">20211129_DDA</strain>
        <tissue evidence="2">Liver</tissue>
    </source>
</reference>
<dbReference type="EMBL" id="JANPWB010000012">
    <property type="protein sequence ID" value="KAJ1114511.1"/>
    <property type="molecule type" value="Genomic_DNA"/>
</dbReference>
<gene>
    <name evidence="2" type="ORF">NDU88_002747</name>
</gene>
<keyword evidence="3" id="KW-1185">Reference proteome</keyword>
<dbReference type="AlphaFoldDB" id="A0AAV7NEW1"/>
<comment type="caution">
    <text evidence="2">The sequence shown here is derived from an EMBL/GenBank/DDBJ whole genome shotgun (WGS) entry which is preliminary data.</text>
</comment>